<accession>A0A1V9A656</accession>
<name>A0A1V9A656_SACPI</name>
<evidence type="ECO:0000313" key="3">
    <source>
        <dbReference type="Proteomes" id="UP000192591"/>
    </source>
</evidence>
<proteinExistence type="predicted"/>
<feature type="compositionally biased region" description="Basic and acidic residues" evidence="1">
    <location>
        <begin position="33"/>
        <end position="45"/>
    </location>
</feature>
<comment type="caution">
    <text evidence="2">The sequence shown here is derived from an EMBL/GenBank/DDBJ whole genome shotgun (WGS) entry which is preliminary data.</text>
</comment>
<sequence>MDGGRVACLLAAGGIFFIAGQREPEPPGTHADAPGHEVDPARPFERTPAQGWDEGSAGIAVPEATAVGDFSAEEVADAYREVSAVLVASRIDRAVLEDGDLDGLLSLLAPATAEWAEEQLSAPVWPIELATRIDPSVSLSPVGPRTKGTLTAEPGEQPGELRVLANYTVAYAFAGPEDGEVETPLDIVSALRVDEEYAVRTGQTWYPEDRGVSYGGGESLTYSMACTPLVEKGWLAPQYVEAAPLGMPDPTRPPEYFDPANPMPEGDNCRAEGAGE</sequence>
<organism evidence="2 3">
    <name type="scientific">Saccharomonospora piscinae</name>
    <dbReference type="NCBI Taxonomy" id="687388"/>
    <lineage>
        <taxon>Bacteria</taxon>
        <taxon>Bacillati</taxon>
        <taxon>Actinomycetota</taxon>
        <taxon>Actinomycetes</taxon>
        <taxon>Pseudonocardiales</taxon>
        <taxon>Pseudonocardiaceae</taxon>
        <taxon>Saccharomonospora</taxon>
    </lineage>
</organism>
<dbReference type="RefSeq" id="WP_081191571.1">
    <property type="nucleotide sequence ID" value="NZ_MWIH01000005.1"/>
</dbReference>
<reference evidence="2 3" key="1">
    <citation type="submission" date="2017-02" db="EMBL/GenBank/DDBJ databases">
        <title>Draft genome of Saccharomonospora sp. 154.</title>
        <authorList>
            <person name="Alonso-Carmona G.S."/>
            <person name="De La Haba R."/>
            <person name="Vera-Gargallo B."/>
            <person name="Sandoval-Trujillo A.H."/>
            <person name="Ramirez-Duran N."/>
            <person name="Ventosa A."/>
        </authorList>
    </citation>
    <scope>NUCLEOTIDE SEQUENCE [LARGE SCALE GENOMIC DNA]</scope>
    <source>
        <strain evidence="2 3">LRS4.154</strain>
    </source>
</reference>
<feature type="region of interest" description="Disordered" evidence="1">
    <location>
        <begin position="21"/>
        <end position="55"/>
    </location>
</feature>
<dbReference type="STRING" id="1962155.B1813_10005"/>
<dbReference type="EMBL" id="MWIH01000005">
    <property type="protein sequence ID" value="OQO92516.1"/>
    <property type="molecule type" value="Genomic_DNA"/>
</dbReference>
<gene>
    <name evidence="2" type="ORF">B1813_10005</name>
</gene>
<dbReference type="Proteomes" id="UP000192591">
    <property type="component" value="Unassembled WGS sequence"/>
</dbReference>
<dbReference type="AlphaFoldDB" id="A0A1V9A656"/>
<protein>
    <submittedName>
        <fullName evidence="2">Uncharacterized protein</fullName>
    </submittedName>
</protein>
<feature type="region of interest" description="Disordered" evidence="1">
    <location>
        <begin position="245"/>
        <end position="276"/>
    </location>
</feature>
<evidence type="ECO:0000256" key="1">
    <source>
        <dbReference type="SAM" id="MobiDB-lite"/>
    </source>
</evidence>
<keyword evidence="3" id="KW-1185">Reference proteome</keyword>
<evidence type="ECO:0000313" key="2">
    <source>
        <dbReference type="EMBL" id="OQO92516.1"/>
    </source>
</evidence>